<reference evidence="13" key="1">
    <citation type="submission" date="2025-08" db="UniProtKB">
        <authorList>
            <consortium name="RefSeq"/>
        </authorList>
    </citation>
    <scope>IDENTIFICATION</scope>
</reference>
<evidence type="ECO:0000256" key="10">
    <source>
        <dbReference type="ARBA" id="ARBA00023180"/>
    </source>
</evidence>
<evidence type="ECO:0000256" key="11">
    <source>
        <dbReference type="RuleBase" id="RU363063"/>
    </source>
</evidence>
<evidence type="ECO:0000256" key="4">
    <source>
        <dbReference type="ARBA" id="ARBA00022679"/>
    </source>
</evidence>
<keyword evidence="4" id="KW-0808">Transferase</keyword>
<dbReference type="PANTHER" id="PTHR11214">
    <property type="entry name" value="BETA-1,3-N-ACETYLGLUCOSAMINYLTRANSFERASE"/>
    <property type="match status" value="1"/>
</dbReference>
<organism evidence="12 13">
    <name type="scientific">Acanthaster planci</name>
    <name type="common">Crown-of-thorns starfish</name>
    <dbReference type="NCBI Taxonomy" id="133434"/>
    <lineage>
        <taxon>Eukaryota</taxon>
        <taxon>Metazoa</taxon>
        <taxon>Echinodermata</taxon>
        <taxon>Eleutherozoa</taxon>
        <taxon>Asterozoa</taxon>
        <taxon>Asteroidea</taxon>
        <taxon>Valvatacea</taxon>
        <taxon>Valvatida</taxon>
        <taxon>Acanthasteridae</taxon>
        <taxon>Acanthaster</taxon>
    </lineage>
</organism>
<keyword evidence="6" id="KW-0735">Signal-anchor</keyword>
<comment type="subcellular location">
    <subcellularLocation>
        <location evidence="1 11">Golgi apparatus membrane</location>
        <topology evidence="1 11">Single-pass type II membrane protein</topology>
    </subcellularLocation>
</comment>
<proteinExistence type="inferred from homology"/>
<keyword evidence="10" id="KW-0325">Glycoprotein</keyword>
<keyword evidence="12" id="KW-1185">Reference proteome</keyword>
<dbReference type="OMA" id="ETAHENP"/>
<gene>
    <name evidence="13" type="primary">LOC110974291</name>
</gene>
<keyword evidence="3 11" id="KW-0328">Glycosyltransferase</keyword>
<dbReference type="Proteomes" id="UP000694845">
    <property type="component" value="Unplaced"/>
</dbReference>
<dbReference type="OrthoDB" id="2139606at2759"/>
<dbReference type="GeneID" id="110974291"/>
<evidence type="ECO:0000256" key="2">
    <source>
        <dbReference type="ARBA" id="ARBA00008661"/>
    </source>
</evidence>
<keyword evidence="9" id="KW-0472">Membrane</keyword>
<dbReference type="PANTHER" id="PTHR11214:SF314">
    <property type="entry name" value="HEXOSYLTRANSFERASE"/>
    <property type="match status" value="1"/>
</dbReference>
<evidence type="ECO:0000256" key="9">
    <source>
        <dbReference type="ARBA" id="ARBA00023136"/>
    </source>
</evidence>
<dbReference type="GO" id="GO:0006493">
    <property type="term" value="P:protein O-linked glycosylation"/>
    <property type="evidence" value="ECO:0007669"/>
    <property type="project" value="TreeGrafter"/>
</dbReference>
<dbReference type="AlphaFoldDB" id="A0A8B7XMX9"/>
<evidence type="ECO:0000256" key="5">
    <source>
        <dbReference type="ARBA" id="ARBA00022692"/>
    </source>
</evidence>
<dbReference type="Gene3D" id="3.90.550.50">
    <property type="match status" value="1"/>
</dbReference>
<evidence type="ECO:0000313" key="12">
    <source>
        <dbReference type="Proteomes" id="UP000694845"/>
    </source>
</evidence>
<evidence type="ECO:0000313" key="13">
    <source>
        <dbReference type="RefSeq" id="XP_022081522.1"/>
    </source>
</evidence>
<dbReference type="KEGG" id="aplc:110974291"/>
<sequence length="463" mass="52631">MPIKRLVSFRKLRPQEGGQYFVCESYFNIPYLIRPVGTATSTACLTLQCLFDNVTLIKTKKETKQNRCFLAAIILCHCGGRRAGIMYFTKTKAQIATRIVFVAIICWIAVQKMTRLRNYRQNSVFKPSVDPKEQPTLRTKPPLINKNAKVNNSKNVQATSNSKTRSIPMYSDKVIGPLPYNFTLTNGHVCMQNATSQRDVFLLILVKCRPGGSSRRALIRKTWGGVRKVDGRQTLTMFLLGKAVSSAQNAMVTNENSQHHDIIQSDFVDSYLNLTHKTMMGWRWASTFCPGAEYVASADDDVLLNVYNIVRRLAKRPRTKYGEGYLLVGKKPNRKKNTKWHTTEKLYPEPTYPPHFLGPCYVLSGDVVAWFHKESPHVRFLPWDDVYVGMILNRLEVTLTNVPRYIVFANSYKAIEAALDEGQAVLVGNQNLLIKDSGGGEALLKMWENLTQKHNAENHTREY</sequence>
<dbReference type="InterPro" id="IPR002659">
    <property type="entry name" value="Glyco_trans_31"/>
</dbReference>
<evidence type="ECO:0000256" key="6">
    <source>
        <dbReference type="ARBA" id="ARBA00022968"/>
    </source>
</evidence>
<dbReference type="RefSeq" id="XP_022081522.1">
    <property type="nucleotide sequence ID" value="XM_022225830.1"/>
</dbReference>
<evidence type="ECO:0000256" key="1">
    <source>
        <dbReference type="ARBA" id="ARBA00004323"/>
    </source>
</evidence>
<evidence type="ECO:0000256" key="7">
    <source>
        <dbReference type="ARBA" id="ARBA00022989"/>
    </source>
</evidence>
<keyword evidence="8 11" id="KW-0333">Golgi apparatus</keyword>
<evidence type="ECO:0000256" key="3">
    <source>
        <dbReference type="ARBA" id="ARBA00022676"/>
    </source>
</evidence>
<keyword evidence="7" id="KW-1133">Transmembrane helix</keyword>
<dbReference type="Pfam" id="PF01762">
    <property type="entry name" value="Galactosyl_T"/>
    <property type="match status" value="1"/>
</dbReference>
<dbReference type="GO" id="GO:0016758">
    <property type="term" value="F:hexosyltransferase activity"/>
    <property type="evidence" value="ECO:0007669"/>
    <property type="project" value="InterPro"/>
</dbReference>
<dbReference type="GO" id="GO:0000139">
    <property type="term" value="C:Golgi membrane"/>
    <property type="evidence" value="ECO:0007669"/>
    <property type="project" value="UniProtKB-SubCell"/>
</dbReference>
<dbReference type="FunFam" id="3.90.550.50:FF:000001">
    <property type="entry name" value="Hexosyltransferase"/>
    <property type="match status" value="1"/>
</dbReference>
<dbReference type="EC" id="2.4.1.-" evidence="11"/>
<protein>
    <recommendedName>
        <fullName evidence="11">Hexosyltransferase</fullName>
        <ecNumber evidence="11">2.4.1.-</ecNumber>
    </recommendedName>
</protein>
<accession>A0A8B7XMX9</accession>
<name>A0A8B7XMX9_ACAPL</name>
<keyword evidence="5" id="KW-0812">Transmembrane</keyword>
<comment type="similarity">
    <text evidence="2 11">Belongs to the glycosyltransferase 31 family.</text>
</comment>
<evidence type="ECO:0000256" key="8">
    <source>
        <dbReference type="ARBA" id="ARBA00023034"/>
    </source>
</evidence>